<dbReference type="Proteomes" id="UP001275315">
    <property type="component" value="Unassembled WGS sequence"/>
</dbReference>
<dbReference type="EMBL" id="JAWDIQ010000001">
    <property type="protein sequence ID" value="MDY0407676.1"/>
    <property type="molecule type" value="Genomic_DNA"/>
</dbReference>
<protein>
    <submittedName>
        <fullName evidence="1">Uncharacterized protein</fullName>
    </submittedName>
</protein>
<organism evidence="1 2">
    <name type="scientific">Paracerasibacillus soli</name>
    <dbReference type="NCBI Taxonomy" id="480284"/>
    <lineage>
        <taxon>Bacteria</taxon>
        <taxon>Bacillati</taxon>
        <taxon>Bacillota</taxon>
        <taxon>Bacilli</taxon>
        <taxon>Bacillales</taxon>
        <taxon>Bacillaceae</taxon>
        <taxon>Paracerasibacillus</taxon>
    </lineage>
</organism>
<name>A0ABU5CMS8_9BACI</name>
<keyword evidence="2" id="KW-1185">Reference proteome</keyword>
<accession>A0ABU5CMS8</accession>
<proteinExistence type="predicted"/>
<sequence length="108" mass="12782">MNTTGFIRGYMAKNQEGEKYLHHVMKVMERQLQEWDETYEVKMIKKESYAISVQNSEQTSIILISNSQLAQLQSKSPYALDKYMWTKLKENGLVIKERTGNYLNYVFM</sequence>
<evidence type="ECO:0000313" key="1">
    <source>
        <dbReference type="EMBL" id="MDY0407676.1"/>
    </source>
</evidence>
<dbReference type="RefSeq" id="WP_320378471.1">
    <property type="nucleotide sequence ID" value="NZ_JAWDIQ010000001.1"/>
</dbReference>
<gene>
    <name evidence="1" type="ORF">RWD45_02450</name>
</gene>
<comment type="caution">
    <text evidence="1">The sequence shown here is derived from an EMBL/GenBank/DDBJ whole genome shotgun (WGS) entry which is preliminary data.</text>
</comment>
<evidence type="ECO:0000313" key="2">
    <source>
        <dbReference type="Proteomes" id="UP001275315"/>
    </source>
</evidence>
<reference evidence="1 2" key="1">
    <citation type="submission" date="2023-10" db="EMBL/GenBank/DDBJ databases">
        <title>Virgibacillus soli CC-YMP-6 genome.</title>
        <authorList>
            <person name="Miliotis G."/>
            <person name="Sengupta P."/>
            <person name="Hameed A."/>
            <person name="Chuvochina M."/>
            <person name="Mcdonagh F."/>
            <person name="Simpson A.C."/>
            <person name="Singh N.K."/>
            <person name="Rekha P.D."/>
            <person name="Raman K."/>
            <person name="Hugenholtz P."/>
            <person name="Venkateswaran K."/>
        </authorList>
    </citation>
    <scope>NUCLEOTIDE SEQUENCE [LARGE SCALE GENOMIC DNA]</scope>
    <source>
        <strain evidence="1 2">CC-YMP-6</strain>
    </source>
</reference>